<dbReference type="GO" id="GO:0004190">
    <property type="term" value="F:aspartic-type endopeptidase activity"/>
    <property type="evidence" value="ECO:0007669"/>
    <property type="project" value="UniProtKB-KW"/>
</dbReference>
<accession>A0AAQ3WDT9</accession>
<feature type="region of interest" description="Disordered" evidence="5">
    <location>
        <begin position="719"/>
        <end position="791"/>
    </location>
</feature>
<dbReference type="PANTHER" id="PTHR42648">
    <property type="entry name" value="TRANSPOSASE, PUTATIVE-RELATED"/>
    <property type="match status" value="1"/>
</dbReference>
<dbReference type="Proteomes" id="UP001341281">
    <property type="component" value="Chromosome 02"/>
</dbReference>
<dbReference type="InterPro" id="IPR036397">
    <property type="entry name" value="RNaseH_sf"/>
</dbReference>
<gene>
    <name evidence="7" type="ORF">U9M48_008542</name>
</gene>
<dbReference type="InterPro" id="IPR043502">
    <property type="entry name" value="DNA/RNA_pol_sf"/>
</dbReference>
<proteinExistence type="predicted"/>
<dbReference type="Pfam" id="PF00665">
    <property type="entry name" value="rve"/>
    <property type="match status" value="1"/>
</dbReference>
<keyword evidence="4" id="KW-0378">Hydrolase</keyword>
<evidence type="ECO:0000256" key="3">
    <source>
        <dbReference type="ARBA" id="ARBA00022750"/>
    </source>
</evidence>
<dbReference type="GO" id="GO:0003676">
    <property type="term" value="F:nucleic acid binding"/>
    <property type="evidence" value="ECO:0007669"/>
    <property type="project" value="InterPro"/>
</dbReference>
<dbReference type="SUPFAM" id="SSF53098">
    <property type="entry name" value="Ribonuclease H-like"/>
    <property type="match status" value="1"/>
</dbReference>
<dbReference type="PANTHER" id="PTHR42648:SF21">
    <property type="entry name" value="CYSTEINE-RICH RLK (RECEPTOR-LIKE PROTEIN KINASE) 8"/>
    <property type="match status" value="1"/>
</dbReference>
<dbReference type="Pfam" id="PF25597">
    <property type="entry name" value="SH3_retrovirus"/>
    <property type="match status" value="1"/>
</dbReference>
<evidence type="ECO:0000313" key="8">
    <source>
        <dbReference type="Proteomes" id="UP001341281"/>
    </source>
</evidence>
<keyword evidence="2" id="KW-0479">Metal-binding</keyword>
<dbReference type="CDD" id="cd09272">
    <property type="entry name" value="RNase_HI_RT_Ty1"/>
    <property type="match status" value="1"/>
</dbReference>
<feature type="region of interest" description="Disordered" evidence="5">
    <location>
        <begin position="548"/>
        <end position="626"/>
    </location>
</feature>
<dbReference type="Pfam" id="PF13976">
    <property type="entry name" value="gag_pre-integrs"/>
    <property type="match status" value="1"/>
</dbReference>
<feature type="compositionally biased region" description="Low complexity" evidence="5">
    <location>
        <begin position="742"/>
        <end position="758"/>
    </location>
</feature>
<dbReference type="SUPFAM" id="SSF56672">
    <property type="entry name" value="DNA/RNA polymerases"/>
    <property type="match status" value="1"/>
</dbReference>
<dbReference type="InterPro" id="IPR054722">
    <property type="entry name" value="PolX-like_BBD"/>
</dbReference>
<dbReference type="InterPro" id="IPR001584">
    <property type="entry name" value="Integrase_cat-core"/>
</dbReference>
<evidence type="ECO:0000256" key="2">
    <source>
        <dbReference type="ARBA" id="ARBA00022723"/>
    </source>
</evidence>
<feature type="compositionally biased region" description="Low complexity" evidence="5">
    <location>
        <begin position="576"/>
        <end position="592"/>
    </location>
</feature>
<evidence type="ECO:0000313" key="7">
    <source>
        <dbReference type="EMBL" id="WVZ58256.1"/>
    </source>
</evidence>
<dbReference type="Pfam" id="PF07727">
    <property type="entry name" value="RVT_2"/>
    <property type="match status" value="1"/>
</dbReference>
<dbReference type="Pfam" id="PF22936">
    <property type="entry name" value="Pol_BBD"/>
    <property type="match status" value="1"/>
</dbReference>
<reference evidence="7 8" key="1">
    <citation type="submission" date="2024-02" db="EMBL/GenBank/DDBJ databases">
        <title>High-quality chromosome-scale genome assembly of Pensacola bahiagrass (Paspalum notatum Flugge var. saurae).</title>
        <authorList>
            <person name="Vega J.M."/>
            <person name="Podio M."/>
            <person name="Orjuela J."/>
            <person name="Siena L.A."/>
            <person name="Pessino S.C."/>
            <person name="Combes M.C."/>
            <person name="Mariac C."/>
            <person name="Albertini E."/>
            <person name="Pupilli F."/>
            <person name="Ortiz J.P.A."/>
            <person name="Leblanc O."/>
        </authorList>
    </citation>
    <scope>NUCLEOTIDE SEQUENCE [LARGE SCALE GENOMIC DNA]</scope>
    <source>
        <strain evidence="7">R1</strain>
        <tissue evidence="7">Leaf</tissue>
    </source>
</reference>
<feature type="compositionally biased region" description="Polar residues" evidence="5">
    <location>
        <begin position="602"/>
        <end position="613"/>
    </location>
</feature>
<feature type="compositionally biased region" description="Polar residues" evidence="5">
    <location>
        <begin position="768"/>
        <end position="779"/>
    </location>
</feature>
<dbReference type="GO" id="GO:0015074">
    <property type="term" value="P:DNA integration"/>
    <property type="evidence" value="ECO:0007669"/>
    <property type="project" value="InterPro"/>
</dbReference>
<dbReference type="InterPro" id="IPR025724">
    <property type="entry name" value="GAG-pre-integrase_dom"/>
</dbReference>
<name>A0AAQ3WDT9_PASNO</name>
<keyword evidence="1" id="KW-0645">Protease</keyword>
<dbReference type="GO" id="GO:0046872">
    <property type="term" value="F:metal ion binding"/>
    <property type="evidence" value="ECO:0007669"/>
    <property type="project" value="UniProtKB-KW"/>
</dbReference>
<dbReference type="PROSITE" id="PS50994">
    <property type="entry name" value="INTEGRASE"/>
    <property type="match status" value="1"/>
</dbReference>
<dbReference type="GO" id="GO:0006508">
    <property type="term" value="P:proteolysis"/>
    <property type="evidence" value="ECO:0007669"/>
    <property type="project" value="UniProtKB-KW"/>
</dbReference>
<protein>
    <recommendedName>
        <fullName evidence="6">Integrase catalytic domain-containing protein</fullName>
    </recommendedName>
</protein>
<feature type="compositionally biased region" description="Acidic residues" evidence="5">
    <location>
        <begin position="557"/>
        <end position="575"/>
    </location>
</feature>
<dbReference type="Gene3D" id="3.30.420.10">
    <property type="entry name" value="Ribonuclease H-like superfamily/Ribonuclease H"/>
    <property type="match status" value="1"/>
</dbReference>
<dbReference type="InterPro" id="IPR012337">
    <property type="entry name" value="RNaseH-like_sf"/>
</dbReference>
<dbReference type="InterPro" id="IPR057670">
    <property type="entry name" value="SH3_retrovirus"/>
</dbReference>
<sequence length="1292" mass="144152">MQDVWIMDSGCSRHMIGHRKWFSSLYPVSTKEYITFGDNGQGKVLGVGSVSLSAKLSMREVAFVWNLGFNLVSVSQLLDEGFEVRFKKGASRVLDAEETLVCSLLPFGQVFRVDLTSVSGPARCLVASPSADIWKWHRRLGHLSFDLLVRLSSMDLIRGLPKLKAEKDLVCHPCRHGKMVAFSHTPVSQVMTSYPGELLYMDTVGPARVASVSGKWYVLVVVDDFLRFLWVFFKEFKDEAFGFVQVLILRLRNESHKAMRAIRSDNGGEFRNSRFENFCCDLSLEHQFSSPYTPPQNGAVEHKNRTLVEMTRTMLDEHRTPRRFWVEAVNTACYIANRIFLQAFLGKTSFELQLGKQPSVKHLRAFGCRCFVLKKADHMDNFESRCLDGIFLGYTSRLFECGLWRPSKLLRLVRFLLMKLCPAQPLPLSFQVMMNKAPPSLKMRKAQMMLVMQELLHRLQLLPPLLRALMMEDICPRLLPHSPDSKLKQTLALLRTQGRSSGITFHKRSLEIFTSESHALRAFRVWIMEAKQVVETCEVSFDETMPCTTLTSKLSGDDEEGTPIFEDEEGADDVGDAGATAPAAAIAPSATSSDDEGGPLPTASSSLPRQQAQADAGPAEDAGEVTSEIVPSRQVQWDHLPHKIIGDLHQRVTRSSVLCAEEGGSYMDKFESRCLDVIFLGYTSSSRAFRVWIMEAKQVVETCEVSFDETMPCTTLTSKLSCDDEEGTPIYEDEEGADDVGDAGATAPAAAIAPSATSSDDEGGPLPTASSSLPRQQAQADAGPAEDAGEVTSEIVLSRQPRDVSHALSDPNWVNAMHEELENFERNHDLVVPPPNCRPIGTKWVFKNKQGENGMVVRNKARLKEGIDYEETFALVARLEAIRILLAFAASKGYNLQQMDVKSAFLNGFIEEEVYVIQCPGFESAKFPDWVYKLRKALYGLKQAPRAWYARLKSFLVKSGFVMGSVDKTLFLLSRGGDTLIVQIYVDDIILVMSREFEMSLMGELQFFLGLQIKQGLEGTFVHQAKYTRDILKNFNMGDSKPMTTPMSTNTALDADEDGEAVDQKEFRGMIGSLLYLASPRTSHRQAVKRIFRYLKFTPDLGLWYSSGSSLSLRGFLDADHAGCRIDRKSTSSTCQLLGTSLVSWSSRKQASVSLSTKEAEYIAAAGCCSQLLWMKATLSDFGLRFGRIPLLVDSTSAISVAKNPVLHSRTKHIDVRFHFLRDHYEKGDIDLVHVVTQNQLADIFTRPLEFGAFVRLRGELGVLQVEGVGNALIKGRLRANGPDSLLSWCDE</sequence>
<evidence type="ECO:0000256" key="1">
    <source>
        <dbReference type="ARBA" id="ARBA00022670"/>
    </source>
</evidence>
<dbReference type="EMBL" id="CP144746">
    <property type="protein sequence ID" value="WVZ58256.1"/>
    <property type="molecule type" value="Genomic_DNA"/>
</dbReference>
<feature type="compositionally biased region" description="Acidic residues" evidence="5">
    <location>
        <begin position="723"/>
        <end position="741"/>
    </location>
</feature>
<evidence type="ECO:0000259" key="6">
    <source>
        <dbReference type="PROSITE" id="PS50994"/>
    </source>
</evidence>
<organism evidence="7 8">
    <name type="scientific">Paspalum notatum var. saurae</name>
    <dbReference type="NCBI Taxonomy" id="547442"/>
    <lineage>
        <taxon>Eukaryota</taxon>
        <taxon>Viridiplantae</taxon>
        <taxon>Streptophyta</taxon>
        <taxon>Embryophyta</taxon>
        <taxon>Tracheophyta</taxon>
        <taxon>Spermatophyta</taxon>
        <taxon>Magnoliopsida</taxon>
        <taxon>Liliopsida</taxon>
        <taxon>Poales</taxon>
        <taxon>Poaceae</taxon>
        <taxon>PACMAD clade</taxon>
        <taxon>Panicoideae</taxon>
        <taxon>Andropogonodae</taxon>
        <taxon>Paspaleae</taxon>
        <taxon>Paspalinae</taxon>
        <taxon>Paspalum</taxon>
    </lineage>
</organism>
<keyword evidence="8" id="KW-1185">Reference proteome</keyword>
<dbReference type="InterPro" id="IPR039537">
    <property type="entry name" value="Retrotran_Ty1/copia-like"/>
</dbReference>
<feature type="domain" description="Integrase catalytic" evidence="6">
    <location>
        <begin position="191"/>
        <end position="357"/>
    </location>
</feature>
<evidence type="ECO:0000256" key="4">
    <source>
        <dbReference type="ARBA" id="ARBA00022801"/>
    </source>
</evidence>
<dbReference type="InterPro" id="IPR013103">
    <property type="entry name" value="RVT_2"/>
</dbReference>
<keyword evidence="3" id="KW-0064">Aspartyl protease</keyword>
<evidence type="ECO:0000256" key="5">
    <source>
        <dbReference type="SAM" id="MobiDB-lite"/>
    </source>
</evidence>